<keyword evidence="7" id="KW-0677">Repeat</keyword>
<dbReference type="InterPro" id="IPR011009">
    <property type="entry name" value="Kinase-like_dom_sf"/>
</dbReference>
<feature type="domain" description="C2" evidence="21">
    <location>
        <begin position="1"/>
        <end position="115"/>
    </location>
</feature>
<evidence type="ECO:0000313" key="25">
    <source>
        <dbReference type="EMBL" id="KAK3093554.1"/>
    </source>
</evidence>
<dbReference type="Gene3D" id="1.10.510.10">
    <property type="entry name" value="Transferase(Phosphotransferase) domain 1"/>
    <property type="match status" value="1"/>
</dbReference>
<dbReference type="SMART" id="SM00220">
    <property type="entry name" value="S_TKc"/>
    <property type="match status" value="1"/>
</dbReference>
<keyword evidence="3 16" id="KW-0723">Serine/threonine-protein kinase</keyword>
<dbReference type="FunFam" id="2.60.40.150:FF:000056">
    <property type="entry name" value="Protein kinase C epsilon"/>
    <property type="match status" value="1"/>
</dbReference>
<comment type="catalytic activity">
    <reaction evidence="13 16">
        <text>L-threonyl-[protein] + ATP = O-phospho-L-threonyl-[protein] + ADP + H(+)</text>
        <dbReference type="Rhea" id="RHEA:46608"/>
        <dbReference type="Rhea" id="RHEA-COMP:11060"/>
        <dbReference type="Rhea" id="RHEA-COMP:11605"/>
        <dbReference type="ChEBI" id="CHEBI:15378"/>
        <dbReference type="ChEBI" id="CHEBI:30013"/>
        <dbReference type="ChEBI" id="CHEBI:30616"/>
        <dbReference type="ChEBI" id="CHEBI:61977"/>
        <dbReference type="ChEBI" id="CHEBI:456216"/>
        <dbReference type="EC" id="2.7.11.13"/>
    </reaction>
</comment>
<dbReference type="InterPro" id="IPR035892">
    <property type="entry name" value="C2_domain_sf"/>
</dbReference>
<evidence type="ECO:0000256" key="10">
    <source>
        <dbReference type="ARBA" id="ARBA00022777"/>
    </source>
</evidence>
<dbReference type="PROSITE" id="PS50081">
    <property type="entry name" value="ZF_DAG_PE_2"/>
    <property type="match status" value="2"/>
</dbReference>
<keyword evidence="11" id="KW-0862">Zinc</keyword>
<dbReference type="SUPFAM" id="SSF56112">
    <property type="entry name" value="Protein kinase-like (PK-like)"/>
    <property type="match status" value="1"/>
</dbReference>
<organism evidence="25 26">
    <name type="scientific">Pinctada imbricata</name>
    <name type="common">Atlantic pearl-oyster</name>
    <name type="synonym">Pinctada martensii</name>
    <dbReference type="NCBI Taxonomy" id="66713"/>
    <lineage>
        <taxon>Eukaryota</taxon>
        <taxon>Metazoa</taxon>
        <taxon>Spiralia</taxon>
        <taxon>Lophotrochozoa</taxon>
        <taxon>Mollusca</taxon>
        <taxon>Bivalvia</taxon>
        <taxon>Autobranchia</taxon>
        <taxon>Pteriomorphia</taxon>
        <taxon>Pterioida</taxon>
        <taxon>Pterioidea</taxon>
        <taxon>Pteriidae</taxon>
        <taxon>Pinctada</taxon>
    </lineage>
</organism>
<evidence type="ECO:0000256" key="5">
    <source>
        <dbReference type="ARBA" id="ARBA00022679"/>
    </source>
</evidence>
<evidence type="ECO:0000256" key="13">
    <source>
        <dbReference type="ARBA" id="ARBA00047272"/>
    </source>
</evidence>
<gene>
    <name evidence="25" type="ORF">FSP39_017258</name>
</gene>
<name>A0AA88Y5F3_PINIB</name>
<evidence type="ECO:0000256" key="3">
    <source>
        <dbReference type="ARBA" id="ARBA00022527"/>
    </source>
</evidence>
<dbReference type="EC" id="2.7.11.13" evidence="2 16"/>
<dbReference type="CDD" id="cd04014">
    <property type="entry name" value="C2_PKC_epsilon"/>
    <property type="match status" value="1"/>
</dbReference>
<dbReference type="InterPro" id="IPR017441">
    <property type="entry name" value="Protein_kinase_ATP_BS"/>
</dbReference>
<dbReference type="InterPro" id="IPR017892">
    <property type="entry name" value="Pkinase_C"/>
</dbReference>
<evidence type="ECO:0000256" key="20">
    <source>
        <dbReference type="SAM" id="MobiDB-lite"/>
    </source>
</evidence>
<comment type="caution">
    <text evidence="25">The sequence shown here is derived from an EMBL/GenBank/DDBJ whole genome shotgun (WGS) entry which is preliminary data.</text>
</comment>
<feature type="binding site" evidence="18">
    <location>
        <begin position="392"/>
        <end position="400"/>
    </location>
    <ligand>
        <name>ATP</name>
        <dbReference type="ChEBI" id="CHEBI:30616"/>
    </ligand>
</feature>
<dbReference type="PRINTS" id="PR00008">
    <property type="entry name" value="DAGPEDOMAIN"/>
</dbReference>
<dbReference type="FunFam" id="3.30.60.20:FF:000063">
    <property type="entry name" value="Protein kinase C"/>
    <property type="match status" value="1"/>
</dbReference>
<dbReference type="InterPro" id="IPR020454">
    <property type="entry name" value="DAG/PE-bd"/>
</dbReference>
<dbReference type="Pfam" id="PF00130">
    <property type="entry name" value="C1_1"/>
    <property type="match status" value="2"/>
</dbReference>
<dbReference type="Gene3D" id="2.60.40.150">
    <property type="entry name" value="C2 domain"/>
    <property type="match status" value="1"/>
</dbReference>
<keyword evidence="12 16" id="KW-0067">ATP-binding</keyword>
<dbReference type="PIRSF" id="PIRSF000551">
    <property type="entry name" value="PKC_delta"/>
    <property type="match status" value="1"/>
</dbReference>
<keyword evidence="4" id="KW-0597">Phosphoprotein</keyword>
<dbReference type="FunFam" id="3.30.200.20:FF:000080">
    <property type="entry name" value="Protein kinase C"/>
    <property type="match status" value="1"/>
</dbReference>
<dbReference type="CDD" id="cd20835">
    <property type="entry name" value="C1_nPKC_epsilon-like_rpt1"/>
    <property type="match status" value="1"/>
</dbReference>
<evidence type="ECO:0000256" key="16">
    <source>
        <dbReference type="PIRNR" id="PIRNR000551"/>
    </source>
</evidence>
<evidence type="ECO:0000256" key="4">
    <source>
        <dbReference type="ARBA" id="ARBA00022553"/>
    </source>
</evidence>
<keyword evidence="9" id="KW-0863">Zinc-finger</keyword>
<keyword evidence="5 16" id="KW-0808">Transferase</keyword>
<evidence type="ECO:0000256" key="1">
    <source>
        <dbReference type="ARBA" id="ARBA00005490"/>
    </source>
</evidence>
<dbReference type="FunFam" id="3.30.60.20:FF:000003">
    <property type="entry name" value="Protein kinase C delta"/>
    <property type="match status" value="1"/>
</dbReference>
<keyword evidence="10 16" id="KW-0418">Kinase</keyword>
<dbReference type="InterPro" id="IPR046349">
    <property type="entry name" value="C1-like_sf"/>
</dbReference>
<evidence type="ECO:0000256" key="9">
    <source>
        <dbReference type="ARBA" id="ARBA00022771"/>
    </source>
</evidence>
<dbReference type="SUPFAM" id="SSF49562">
    <property type="entry name" value="C2 domain (Calcium/lipid-binding domain, CaLB)"/>
    <property type="match status" value="1"/>
</dbReference>
<dbReference type="SMART" id="SM00239">
    <property type="entry name" value="C2"/>
    <property type="match status" value="1"/>
</dbReference>
<dbReference type="Pfam" id="PF00433">
    <property type="entry name" value="Pkinase_C"/>
    <property type="match status" value="1"/>
</dbReference>
<dbReference type="InterPro" id="IPR002219">
    <property type="entry name" value="PKC_DAG/PE"/>
</dbReference>
<dbReference type="GO" id="GO:0004697">
    <property type="term" value="F:diacylglycerol-dependent serine/threonine kinase activity"/>
    <property type="evidence" value="ECO:0007669"/>
    <property type="project" value="UniProtKB-EC"/>
</dbReference>
<dbReference type="Pfam" id="PF00069">
    <property type="entry name" value="Pkinase"/>
    <property type="match status" value="1"/>
</dbReference>
<evidence type="ECO:0000256" key="19">
    <source>
        <dbReference type="PROSITE-ProRule" id="PRU10141"/>
    </source>
</evidence>
<evidence type="ECO:0000256" key="8">
    <source>
        <dbReference type="ARBA" id="ARBA00022741"/>
    </source>
</evidence>
<dbReference type="PROSITE" id="PS51285">
    <property type="entry name" value="AGC_KINASE_CTER"/>
    <property type="match status" value="1"/>
</dbReference>
<dbReference type="AlphaFoldDB" id="A0AA88Y5F3"/>
<evidence type="ECO:0000256" key="2">
    <source>
        <dbReference type="ARBA" id="ARBA00012429"/>
    </source>
</evidence>
<feature type="domain" description="Protein kinase" evidence="22">
    <location>
        <begin position="386"/>
        <end position="646"/>
    </location>
</feature>
<dbReference type="GO" id="GO:0007611">
    <property type="term" value="P:learning or memory"/>
    <property type="evidence" value="ECO:0007669"/>
    <property type="project" value="UniProtKB-ARBA"/>
</dbReference>
<dbReference type="SMART" id="SM00109">
    <property type="entry name" value="C1"/>
    <property type="match status" value="2"/>
</dbReference>
<dbReference type="InterPro" id="IPR000719">
    <property type="entry name" value="Prot_kinase_dom"/>
</dbReference>
<sequence>MVFFNGSMKLKICEAMDLKFTDCSLRLGMGGAGKGILSMDPYISVDIDDTHVARTTTKGKTQTPVWNEDFTTEVHNGQALVLTIFHDAAIPPDEFVANCTVPFEELKGKPKDLWVDLEPAGKVHIKVELNGSSSEEPPKERVFKEKEGQLNRRRGAMRRRVHQVNGHKFMATLFRQPTFCSLCRDFIWGLWKQGYQCQVCTCVVHKRCHQHVITKCPGSKDASRDDAMQTRFNINIPHRFAVHSYRRPTFCDHCGSLLYGLIKQGLQCEACKLNVHHRCQKNVANNCGINTRDMAQILQTMKLSTETLTGQGPKKPSISTESPNKIADGRLSSPLPGLDDGSDEFPDTNDRTKLLPTPGDMGGRARSPSQERGGRKRADKYSLHDFVFIKVLGKGSFGKVMLAEKKGTDEVYAVKVLKKDTIIQDDDVECTMTEKRILALSAKHPFLTALHSCFQTRDRLFFVMEYVNGGDLMFQIQRARKFDEPRARFYAAEVTQALMFLHRNGIIYRDLKLDNILLDAEGHCKIADFGMCKEGMFENKLTQTFCGTPDYIAPEILQELEYDASVDWWALGVLMYEMMAGQPPFEADNEEDLFESILHDDVLYPVWLSKEAVQILKGFMTKNPAKRLGCVKSQGGEKAILVHPFFHDKIDWEALEQRRVKPPFKPKIKSKTDANNFDKDFTTEEPTLTPVDSSVVRAINQEEFNGFSFINPDFGKFCGQQVSDIH</sequence>
<evidence type="ECO:0000259" key="24">
    <source>
        <dbReference type="PROSITE" id="PS51285"/>
    </source>
</evidence>
<reference evidence="25" key="1">
    <citation type="submission" date="2019-08" db="EMBL/GenBank/DDBJ databases">
        <title>The improved chromosome-level genome for the pearl oyster Pinctada fucata martensii using PacBio sequencing and Hi-C.</title>
        <authorList>
            <person name="Zheng Z."/>
        </authorList>
    </citation>
    <scope>NUCLEOTIDE SEQUENCE</scope>
    <source>
        <strain evidence="25">ZZ-2019</strain>
        <tissue evidence="25">Adductor muscle</tissue>
    </source>
</reference>
<dbReference type="Proteomes" id="UP001186944">
    <property type="component" value="Unassembled WGS sequence"/>
</dbReference>
<feature type="domain" description="Phorbol-ester/DAG-type" evidence="23">
    <location>
        <begin position="237"/>
        <end position="287"/>
    </location>
</feature>
<dbReference type="EMBL" id="VSWD01000009">
    <property type="protein sequence ID" value="KAK3093554.1"/>
    <property type="molecule type" value="Genomic_DNA"/>
</dbReference>
<evidence type="ECO:0000256" key="7">
    <source>
        <dbReference type="ARBA" id="ARBA00022737"/>
    </source>
</evidence>
<feature type="domain" description="AGC-kinase C-terminal" evidence="24">
    <location>
        <begin position="648"/>
        <end position="719"/>
    </location>
</feature>
<feature type="active site" description="Proton acceptor" evidence="17">
    <location>
        <position position="510"/>
    </location>
</feature>
<dbReference type="InterPro" id="IPR000008">
    <property type="entry name" value="C2_dom"/>
</dbReference>
<dbReference type="Pfam" id="PF00168">
    <property type="entry name" value="C2"/>
    <property type="match status" value="1"/>
</dbReference>
<dbReference type="PANTHER" id="PTHR24351">
    <property type="entry name" value="RIBOSOMAL PROTEIN S6 KINASE"/>
    <property type="match status" value="1"/>
</dbReference>
<dbReference type="PROSITE" id="PS00479">
    <property type="entry name" value="ZF_DAG_PE_1"/>
    <property type="match status" value="1"/>
</dbReference>
<dbReference type="SUPFAM" id="SSF57889">
    <property type="entry name" value="Cysteine-rich domain"/>
    <property type="match status" value="2"/>
</dbReference>
<evidence type="ECO:0000256" key="18">
    <source>
        <dbReference type="PIRSR" id="PIRSR000551-51"/>
    </source>
</evidence>
<evidence type="ECO:0000259" key="21">
    <source>
        <dbReference type="PROSITE" id="PS50004"/>
    </source>
</evidence>
<evidence type="ECO:0000256" key="14">
    <source>
        <dbReference type="ARBA" id="ARBA00047470"/>
    </source>
</evidence>
<evidence type="ECO:0000256" key="12">
    <source>
        <dbReference type="ARBA" id="ARBA00022840"/>
    </source>
</evidence>
<dbReference type="Gene3D" id="3.30.200.20">
    <property type="entry name" value="Phosphorylase Kinase, domain 1"/>
    <property type="match status" value="1"/>
</dbReference>
<evidence type="ECO:0000256" key="17">
    <source>
        <dbReference type="PIRSR" id="PIRSR000551-50"/>
    </source>
</evidence>
<dbReference type="InterPro" id="IPR008271">
    <property type="entry name" value="Ser/Thr_kinase_AS"/>
</dbReference>
<dbReference type="CDD" id="cd20838">
    <property type="entry name" value="C1_nPKC_epsilon-like_rpt2"/>
    <property type="match status" value="1"/>
</dbReference>
<proteinExistence type="inferred from homology"/>
<dbReference type="FunFam" id="1.10.510.10:FF:000126">
    <property type="entry name" value="Protein kinase C epsilon"/>
    <property type="match status" value="1"/>
</dbReference>
<dbReference type="Gene3D" id="3.30.60.20">
    <property type="match status" value="2"/>
</dbReference>
<keyword evidence="8 16" id="KW-0547">Nucleotide-binding</keyword>
<comment type="similarity">
    <text evidence="1 16">Belongs to the protein kinase superfamily. AGC Ser/Thr protein kinase family. PKC subfamily.</text>
</comment>
<accession>A0AA88Y5F3</accession>
<feature type="region of interest" description="Disordered" evidence="20">
    <location>
        <begin position="306"/>
        <end position="377"/>
    </location>
</feature>
<protein>
    <recommendedName>
        <fullName evidence="2 16">Protein kinase C</fullName>
        <ecNumber evidence="2 16">2.7.11.13</ecNumber>
    </recommendedName>
</protein>
<evidence type="ECO:0000256" key="6">
    <source>
        <dbReference type="ARBA" id="ARBA00022723"/>
    </source>
</evidence>
<evidence type="ECO:0000313" key="26">
    <source>
        <dbReference type="Proteomes" id="UP001186944"/>
    </source>
</evidence>
<dbReference type="GO" id="GO:0008270">
    <property type="term" value="F:zinc ion binding"/>
    <property type="evidence" value="ECO:0007669"/>
    <property type="project" value="UniProtKB-KW"/>
</dbReference>
<dbReference type="SMART" id="SM00133">
    <property type="entry name" value="S_TK_X"/>
    <property type="match status" value="1"/>
</dbReference>
<dbReference type="CDD" id="cd05591">
    <property type="entry name" value="STKc_nPKC_epsilon"/>
    <property type="match status" value="1"/>
</dbReference>
<keyword evidence="26" id="KW-1185">Reference proteome</keyword>
<evidence type="ECO:0000259" key="23">
    <source>
        <dbReference type="PROSITE" id="PS50081"/>
    </source>
</evidence>
<dbReference type="GO" id="GO:0005524">
    <property type="term" value="F:ATP binding"/>
    <property type="evidence" value="ECO:0007669"/>
    <property type="project" value="UniProtKB-UniRule"/>
</dbReference>
<keyword evidence="6" id="KW-0479">Metal-binding</keyword>
<evidence type="ECO:0000259" key="22">
    <source>
        <dbReference type="PROSITE" id="PS50011"/>
    </source>
</evidence>
<dbReference type="PROSITE" id="PS50004">
    <property type="entry name" value="C2"/>
    <property type="match status" value="1"/>
</dbReference>
<dbReference type="InterPro" id="IPR034669">
    <property type="entry name" value="nPKC_epsilon"/>
</dbReference>
<feature type="domain" description="Phorbol-ester/DAG-type" evidence="23">
    <location>
        <begin position="166"/>
        <end position="216"/>
    </location>
</feature>
<dbReference type="PROSITE" id="PS00107">
    <property type="entry name" value="PROTEIN_KINASE_ATP"/>
    <property type="match status" value="1"/>
</dbReference>
<dbReference type="InterPro" id="IPR000961">
    <property type="entry name" value="AGC-kinase_C"/>
</dbReference>
<comment type="function">
    <text evidence="15">PKC is activated by diacylglycerol which in turn phosphorylates a range of cellular proteins. PKC also serves as the receptor for phorbol esters, a class of tumor promoters.</text>
</comment>
<dbReference type="PROSITE" id="PS50011">
    <property type="entry name" value="PROTEIN_KINASE_DOM"/>
    <property type="match status" value="1"/>
</dbReference>
<comment type="catalytic activity">
    <reaction evidence="14">
        <text>L-seryl-[protein] + ATP = O-phospho-L-seryl-[protein] + ADP + H(+)</text>
        <dbReference type="Rhea" id="RHEA:17989"/>
        <dbReference type="Rhea" id="RHEA-COMP:9863"/>
        <dbReference type="Rhea" id="RHEA-COMP:11604"/>
        <dbReference type="ChEBI" id="CHEBI:15378"/>
        <dbReference type="ChEBI" id="CHEBI:29999"/>
        <dbReference type="ChEBI" id="CHEBI:30616"/>
        <dbReference type="ChEBI" id="CHEBI:83421"/>
        <dbReference type="ChEBI" id="CHEBI:456216"/>
        <dbReference type="EC" id="2.7.11.13"/>
    </reaction>
</comment>
<dbReference type="InterPro" id="IPR014376">
    <property type="entry name" value="Prot_kin_PKC_delta"/>
</dbReference>
<evidence type="ECO:0000256" key="15">
    <source>
        <dbReference type="ARBA" id="ARBA00056408"/>
    </source>
</evidence>
<feature type="binding site" evidence="18 19">
    <location>
        <position position="415"/>
    </location>
    <ligand>
        <name>ATP</name>
        <dbReference type="ChEBI" id="CHEBI:30616"/>
    </ligand>
</feature>
<evidence type="ECO:0000256" key="11">
    <source>
        <dbReference type="ARBA" id="ARBA00022833"/>
    </source>
</evidence>
<dbReference type="PROSITE" id="PS00108">
    <property type="entry name" value="PROTEIN_KINASE_ST"/>
    <property type="match status" value="1"/>
</dbReference>